<dbReference type="EMBL" id="JAGTUF010000001">
    <property type="protein sequence ID" value="MBR9970619.1"/>
    <property type="molecule type" value="Genomic_DNA"/>
</dbReference>
<name>A0ABS5I852_9PROT</name>
<comment type="caution">
    <text evidence="4">The sequence shown here is derived from an EMBL/GenBank/DDBJ whole genome shotgun (WGS) entry which is preliminary data.</text>
</comment>
<dbReference type="InterPro" id="IPR050811">
    <property type="entry name" value="Phosphate_ABC_transporter"/>
</dbReference>
<evidence type="ECO:0000256" key="2">
    <source>
        <dbReference type="SAM" id="SignalP"/>
    </source>
</evidence>
<sequence>MKHCSVWIGLLTGALALAASVSASAGEAVHLSGSSSLVRIAQKIAESQMEQHPDAIVVVRGSDSLPGLKSLLDGTTDIAMISSDIPPEIEKRAKAANLTLDVQPVALDGIVPVVHPSNAVSSLTMRQLGAIYQGAVGSWSELGGHDAGLTVLVMPANSGTALGWKQAVIGDAIPSAKAETLTQKDIKAKVATDPLALGYLSQGALDSTVKALAIDGIAATSETLRDGRYPIRRQLSLVTTSASTPQARRVVALFLSAEGQAVVAASGLLPIK</sequence>
<organism evidence="4 5">
    <name type="scientific">Magnetospirillum sulfuroxidans</name>
    <dbReference type="NCBI Taxonomy" id="611300"/>
    <lineage>
        <taxon>Bacteria</taxon>
        <taxon>Pseudomonadati</taxon>
        <taxon>Pseudomonadota</taxon>
        <taxon>Alphaproteobacteria</taxon>
        <taxon>Rhodospirillales</taxon>
        <taxon>Rhodospirillaceae</taxon>
        <taxon>Magnetospirillum</taxon>
    </lineage>
</organism>
<dbReference type="PANTHER" id="PTHR30570">
    <property type="entry name" value="PERIPLASMIC PHOSPHATE BINDING COMPONENT OF PHOSPHATE ABC TRANSPORTER"/>
    <property type="match status" value="1"/>
</dbReference>
<feature type="signal peptide" evidence="2">
    <location>
        <begin position="1"/>
        <end position="25"/>
    </location>
</feature>
<dbReference type="Gene3D" id="3.40.190.10">
    <property type="entry name" value="Periplasmic binding protein-like II"/>
    <property type="match status" value="2"/>
</dbReference>
<evidence type="ECO:0000313" key="4">
    <source>
        <dbReference type="EMBL" id="MBR9970619.1"/>
    </source>
</evidence>
<dbReference type="Proteomes" id="UP000680714">
    <property type="component" value="Unassembled WGS sequence"/>
</dbReference>
<protein>
    <submittedName>
        <fullName evidence="4">PstS family phosphate ABC transporter substrate-binding protein</fullName>
    </submittedName>
</protein>
<dbReference type="Pfam" id="PF12849">
    <property type="entry name" value="PBP_like_2"/>
    <property type="match status" value="1"/>
</dbReference>
<dbReference type="CDD" id="cd13566">
    <property type="entry name" value="PBP2_phosphate"/>
    <property type="match status" value="1"/>
</dbReference>
<keyword evidence="1 2" id="KW-0732">Signal</keyword>
<evidence type="ECO:0000259" key="3">
    <source>
        <dbReference type="Pfam" id="PF12849"/>
    </source>
</evidence>
<feature type="domain" description="PBP" evidence="3">
    <location>
        <begin position="21"/>
        <end position="258"/>
    </location>
</feature>
<evidence type="ECO:0000313" key="5">
    <source>
        <dbReference type="Proteomes" id="UP000680714"/>
    </source>
</evidence>
<dbReference type="InterPro" id="IPR024370">
    <property type="entry name" value="PBP_domain"/>
</dbReference>
<evidence type="ECO:0000256" key="1">
    <source>
        <dbReference type="ARBA" id="ARBA00022729"/>
    </source>
</evidence>
<gene>
    <name evidence="4" type="ORF">KEC16_02695</name>
</gene>
<dbReference type="RefSeq" id="WP_211546101.1">
    <property type="nucleotide sequence ID" value="NZ_JAGTUF010000001.1"/>
</dbReference>
<proteinExistence type="predicted"/>
<reference evidence="4 5" key="1">
    <citation type="submission" date="2021-04" db="EMBL/GenBank/DDBJ databases">
        <title>Magnetospirillum sulfuroxidans sp. nov., a facultative chemolithoautotrophic sulfur-oxidizing alphaproteobacterium isolated from freshwater sediment and proposals for Paramagetospirillum gen. nov., and Magnetospirillaceae fam. nov.</title>
        <authorList>
            <person name="Koziaeva V."/>
            <person name="Geelhoed J.S."/>
            <person name="Sorokin D.Y."/>
            <person name="Grouzdev D.S."/>
        </authorList>
    </citation>
    <scope>NUCLEOTIDE SEQUENCE [LARGE SCALE GENOMIC DNA]</scope>
    <source>
        <strain evidence="4 5">J10</strain>
    </source>
</reference>
<dbReference type="PANTHER" id="PTHR30570:SF1">
    <property type="entry name" value="PHOSPHATE-BINDING PROTEIN PSTS"/>
    <property type="match status" value="1"/>
</dbReference>
<feature type="chain" id="PRO_5047330213" evidence="2">
    <location>
        <begin position="26"/>
        <end position="272"/>
    </location>
</feature>
<accession>A0ABS5I852</accession>
<keyword evidence="5" id="KW-1185">Reference proteome</keyword>
<dbReference type="SUPFAM" id="SSF53850">
    <property type="entry name" value="Periplasmic binding protein-like II"/>
    <property type="match status" value="1"/>
</dbReference>